<accession>A0A382Y237</accession>
<name>A0A382Y237_9ZZZZ</name>
<evidence type="ECO:0000313" key="1">
    <source>
        <dbReference type="EMBL" id="SVD76578.1"/>
    </source>
</evidence>
<feature type="non-terminal residue" evidence="1">
    <location>
        <position position="83"/>
    </location>
</feature>
<protein>
    <submittedName>
        <fullName evidence="1">Uncharacterized protein</fullName>
    </submittedName>
</protein>
<sequence>MFVNRWVALWLPFFYISLVAASNTVMTGEEIEKYIERKLKRNKQILRLNEKSIGNEGAKVLASLHLLENLETLIIYKGNIQDE</sequence>
<gene>
    <name evidence="1" type="ORF">METZ01_LOCUS429432</name>
</gene>
<reference evidence="1" key="1">
    <citation type="submission" date="2018-05" db="EMBL/GenBank/DDBJ databases">
        <authorList>
            <person name="Lanie J.A."/>
            <person name="Ng W.-L."/>
            <person name="Kazmierczak K.M."/>
            <person name="Andrzejewski T.M."/>
            <person name="Davidsen T.M."/>
            <person name="Wayne K.J."/>
            <person name="Tettelin H."/>
            <person name="Glass J.I."/>
            <person name="Rusch D."/>
            <person name="Podicherti R."/>
            <person name="Tsui H.-C.T."/>
            <person name="Winkler M.E."/>
        </authorList>
    </citation>
    <scope>NUCLEOTIDE SEQUENCE</scope>
</reference>
<dbReference type="EMBL" id="UINC01171815">
    <property type="protein sequence ID" value="SVD76578.1"/>
    <property type="molecule type" value="Genomic_DNA"/>
</dbReference>
<proteinExistence type="predicted"/>
<organism evidence="1">
    <name type="scientific">marine metagenome</name>
    <dbReference type="NCBI Taxonomy" id="408172"/>
    <lineage>
        <taxon>unclassified sequences</taxon>
        <taxon>metagenomes</taxon>
        <taxon>ecological metagenomes</taxon>
    </lineage>
</organism>
<dbReference type="AlphaFoldDB" id="A0A382Y237"/>